<evidence type="ECO:0000256" key="1">
    <source>
        <dbReference type="ARBA" id="ARBA00004370"/>
    </source>
</evidence>
<protein>
    <submittedName>
        <fullName evidence="4">NAD-dependent epimerase/dehydratase family protein</fullName>
    </submittedName>
</protein>
<dbReference type="Gene3D" id="3.40.50.720">
    <property type="entry name" value="NAD(P)-binding Rossmann-like Domain"/>
    <property type="match status" value="1"/>
</dbReference>
<gene>
    <name evidence="4" type="ORF">Q4535_09870</name>
</gene>
<evidence type="ECO:0000313" key="5">
    <source>
        <dbReference type="Proteomes" id="UP001170481"/>
    </source>
</evidence>
<comment type="caution">
    <text evidence="4">The sequence shown here is derived from an EMBL/GenBank/DDBJ whole genome shotgun (WGS) entry which is preliminary data.</text>
</comment>
<dbReference type="RefSeq" id="WP_303594062.1">
    <property type="nucleotide sequence ID" value="NZ_JAUORK010000011.1"/>
</dbReference>
<reference evidence="4" key="1">
    <citation type="submission" date="2023-07" db="EMBL/GenBank/DDBJ databases">
        <title>Genome content predicts the carbon catabolic preferences of heterotrophic bacteria.</title>
        <authorList>
            <person name="Gralka M."/>
        </authorList>
    </citation>
    <scope>NUCLEOTIDE SEQUENCE</scope>
    <source>
        <strain evidence="4">C2R13</strain>
    </source>
</reference>
<dbReference type="GO" id="GO:0016020">
    <property type="term" value="C:membrane"/>
    <property type="evidence" value="ECO:0007669"/>
    <property type="project" value="UniProtKB-SubCell"/>
</dbReference>
<dbReference type="InterPro" id="IPR036291">
    <property type="entry name" value="NAD(P)-bd_dom_sf"/>
</dbReference>
<evidence type="ECO:0000313" key="4">
    <source>
        <dbReference type="EMBL" id="MDO6672425.1"/>
    </source>
</evidence>
<dbReference type="PANTHER" id="PTHR14097:SF7">
    <property type="entry name" value="OXIDOREDUCTASE HTATIP2"/>
    <property type="match status" value="1"/>
</dbReference>
<dbReference type="Proteomes" id="UP001170481">
    <property type="component" value="Unassembled WGS sequence"/>
</dbReference>
<organism evidence="4 5">
    <name type="scientific">Cobetia amphilecti</name>
    <dbReference type="NCBI Taxonomy" id="1055104"/>
    <lineage>
        <taxon>Bacteria</taxon>
        <taxon>Pseudomonadati</taxon>
        <taxon>Pseudomonadota</taxon>
        <taxon>Gammaproteobacteria</taxon>
        <taxon>Oceanospirillales</taxon>
        <taxon>Halomonadaceae</taxon>
        <taxon>Cobetia</taxon>
    </lineage>
</organism>
<sequence length="218" mass="23907">MGQTAIVIGATGVVGREVVAELITCEAIARVITLTRRPVPGDSDKVENHVVDFARLEDWADCFQADLLFSCLGTTLKQAGSLEAQRRVDIDHQLSAARLAAAQGVTHYLLVSSSGANHASRNGYLRMKGELEVAIKALPFARISVFQPSLLVGKRSEFRLGETLGRYLLPLLTRLPGLQRYRPIRGAQVAARMVEVSQRQQQAHVVYRLEEVFPSTSA</sequence>
<keyword evidence="2" id="KW-0472">Membrane</keyword>
<dbReference type="EMBL" id="JAUORK010000011">
    <property type="protein sequence ID" value="MDO6672425.1"/>
    <property type="molecule type" value="Genomic_DNA"/>
</dbReference>
<accession>A0AAP4WVT8</accession>
<evidence type="ECO:0000259" key="3">
    <source>
        <dbReference type="Pfam" id="PF01370"/>
    </source>
</evidence>
<feature type="domain" description="NAD-dependent epimerase/dehydratase" evidence="3">
    <location>
        <begin position="6"/>
        <end position="115"/>
    </location>
</feature>
<dbReference type="PANTHER" id="PTHR14097">
    <property type="entry name" value="OXIDOREDUCTASE HTATIP2"/>
    <property type="match status" value="1"/>
</dbReference>
<name>A0AAP4WVT8_9GAMM</name>
<dbReference type="AlphaFoldDB" id="A0AAP4WVT8"/>
<dbReference type="Pfam" id="PF01370">
    <property type="entry name" value="Epimerase"/>
    <property type="match status" value="1"/>
</dbReference>
<evidence type="ECO:0000256" key="2">
    <source>
        <dbReference type="ARBA" id="ARBA00023136"/>
    </source>
</evidence>
<dbReference type="InterPro" id="IPR001509">
    <property type="entry name" value="Epimerase_deHydtase"/>
</dbReference>
<comment type="subcellular location">
    <subcellularLocation>
        <location evidence="1">Membrane</location>
    </subcellularLocation>
</comment>
<dbReference type="SUPFAM" id="SSF51735">
    <property type="entry name" value="NAD(P)-binding Rossmann-fold domains"/>
    <property type="match status" value="1"/>
</dbReference>
<proteinExistence type="predicted"/>